<sequence length="496" mass="54627">MAEREAAKQVEAVEPAEAGGRRAGVTMFSPLSAILRRPVTVPLEATVREALETMERARVGSVVVADPRRGFALGIFTLQDLVRRVTLPGGDLQQPIAAVMTSGLITLPPEGTAHQAALTMARNGVRHVVVVDAEGRLAGIVSQNDLFGPQRVGVKQISTELQAARDMDGLRSAALGIRRLADELLAQGVSVETLTHHVSTLNDLLTIRVIELTADELAPPPVPLCWIALGSEGRLEQTFSTDQDNGIVFEADEDDAERVREGLLPFARAVNDRLHACGFPLCKGEVMAGNPRWCLTLDEWRRTFVRWIQVPDPQALLNAAIFFDLRAVYGNATLAERLRATLLAAARDRPLFLRHMAENALQCRPPLGVVRDFTYDRSKEYPHTIDLKMNGSRPFVDAARILALAHGVAHTNTAERLRAVDAVAPFAPGRLAAIVDAFYFVHLMRLRSQREPPRPGAAPNRIDPRQLNELDRHVLKEAFRQARHLQTRLALEYGLP</sequence>
<dbReference type="RefSeq" id="WP_248357801.1">
    <property type="nucleotide sequence ID" value="NZ_AP025591.1"/>
</dbReference>
<dbReference type="SUPFAM" id="SSF81301">
    <property type="entry name" value="Nucleotidyltransferase"/>
    <property type="match status" value="1"/>
</dbReference>
<accession>A0ABM7WPG3</accession>
<evidence type="ECO:0000313" key="5">
    <source>
        <dbReference type="Proteomes" id="UP001162891"/>
    </source>
</evidence>
<dbReference type="EMBL" id="AP025591">
    <property type="protein sequence ID" value="BDG01349.1"/>
    <property type="molecule type" value="Genomic_DNA"/>
</dbReference>
<dbReference type="Gene3D" id="3.10.580.10">
    <property type="entry name" value="CBS-domain"/>
    <property type="match status" value="1"/>
</dbReference>
<dbReference type="PANTHER" id="PTHR43080:SF2">
    <property type="entry name" value="CBS DOMAIN-CONTAINING PROTEIN"/>
    <property type="match status" value="1"/>
</dbReference>
<dbReference type="InterPro" id="IPR018821">
    <property type="entry name" value="DUF294_put_nucleoTrafse_sb-bd"/>
</dbReference>
<evidence type="ECO:0000256" key="2">
    <source>
        <dbReference type="PROSITE-ProRule" id="PRU00703"/>
    </source>
</evidence>
<dbReference type="PANTHER" id="PTHR43080">
    <property type="entry name" value="CBS DOMAIN-CONTAINING PROTEIN CBSX3, MITOCHONDRIAL"/>
    <property type="match status" value="1"/>
</dbReference>
<dbReference type="InterPro" id="IPR000644">
    <property type="entry name" value="CBS_dom"/>
</dbReference>
<dbReference type="CDD" id="cd05401">
    <property type="entry name" value="NT_GlnE_GlnD_like"/>
    <property type="match status" value="1"/>
</dbReference>
<feature type="domain" description="CBS" evidence="3">
    <location>
        <begin position="100"/>
        <end position="159"/>
    </location>
</feature>
<name>A0ABM7WPG3_9BACT</name>
<gene>
    <name evidence="4" type="ORF">AMOR_03450</name>
</gene>
<reference evidence="5" key="1">
    <citation type="journal article" date="2022" name="Int. J. Syst. Evol. Microbiol.">
        <title>Anaeromyxobacter oryzae sp. nov., Anaeromyxobacter diazotrophicus sp. nov. and Anaeromyxobacter paludicola sp. nov., isolated from paddy soils.</title>
        <authorList>
            <person name="Itoh H."/>
            <person name="Xu Z."/>
            <person name="Mise K."/>
            <person name="Masuda Y."/>
            <person name="Ushijima N."/>
            <person name="Hayakawa C."/>
            <person name="Shiratori Y."/>
            <person name="Senoo K."/>
        </authorList>
    </citation>
    <scope>NUCLEOTIDE SEQUENCE [LARGE SCALE GENOMIC DNA]</scope>
    <source>
        <strain evidence="5">Red232</strain>
    </source>
</reference>
<organism evidence="4 5">
    <name type="scientific">Anaeromyxobacter oryzae</name>
    <dbReference type="NCBI Taxonomy" id="2918170"/>
    <lineage>
        <taxon>Bacteria</taxon>
        <taxon>Pseudomonadati</taxon>
        <taxon>Myxococcota</taxon>
        <taxon>Myxococcia</taxon>
        <taxon>Myxococcales</taxon>
        <taxon>Cystobacterineae</taxon>
        <taxon>Anaeromyxobacteraceae</taxon>
        <taxon>Anaeromyxobacter</taxon>
    </lineage>
</organism>
<dbReference type="Proteomes" id="UP001162891">
    <property type="component" value="Chromosome"/>
</dbReference>
<dbReference type="InterPro" id="IPR043519">
    <property type="entry name" value="NT_sf"/>
</dbReference>
<evidence type="ECO:0000313" key="4">
    <source>
        <dbReference type="EMBL" id="BDG01349.1"/>
    </source>
</evidence>
<dbReference type="InterPro" id="IPR051257">
    <property type="entry name" value="Diverse_CBS-Domain"/>
</dbReference>
<protein>
    <recommendedName>
        <fullName evidence="3">CBS domain-containing protein</fullName>
    </recommendedName>
</protein>
<evidence type="ECO:0000256" key="1">
    <source>
        <dbReference type="ARBA" id="ARBA00023122"/>
    </source>
</evidence>
<keyword evidence="1 2" id="KW-0129">CBS domain</keyword>
<dbReference type="SMART" id="SM00116">
    <property type="entry name" value="CBS"/>
    <property type="match status" value="2"/>
</dbReference>
<dbReference type="PROSITE" id="PS51371">
    <property type="entry name" value="CBS"/>
    <property type="match status" value="2"/>
</dbReference>
<dbReference type="InterPro" id="IPR005105">
    <property type="entry name" value="GlnD_Uridyltrans_N"/>
</dbReference>
<proteinExistence type="predicted"/>
<evidence type="ECO:0000259" key="3">
    <source>
        <dbReference type="PROSITE" id="PS51371"/>
    </source>
</evidence>
<dbReference type="Pfam" id="PF00571">
    <property type="entry name" value="CBS"/>
    <property type="match status" value="2"/>
</dbReference>
<dbReference type="InterPro" id="IPR046342">
    <property type="entry name" value="CBS_dom_sf"/>
</dbReference>
<dbReference type="SUPFAM" id="SSF54631">
    <property type="entry name" value="CBS-domain pair"/>
    <property type="match status" value="1"/>
</dbReference>
<dbReference type="Pfam" id="PF10335">
    <property type="entry name" value="DUF294_C"/>
    <property type="match status" value="1"/>
</dbReference>
<feature type="domain" description="CBS" evidence="3">
    <location>
        <begin position="34"/>
        <end position="92"/>
    </location>
</feature>
<dbReference type="Pfam" id="PF03445">
    <property type="entry name" value="DUF294"/>
    <property type="match status" value="1"/>
</dbReference>
<keyword evidence="5" id="KW-1185">Reference proteome</keyword>